<proteinExistence type="predicted"/>
<gene>
    <name evidence="1" type="ORF">QAD02_019531</name>
</gene>
<comment type="caution">
    <text evidence="1">The sequence shown here is derived from an EMBL/GenBank/DDBJ whole genome shotgun (WGS) entry which is preliminary data.</text>
</comment>
<sequence>MNDLYPLCYSYRTWLEQLRRERRSVLTITSLQLPECPVPLIDSQANKRCRTANNSREYDKEETLDEIFAKVAEARAHKIKSTVDENEKFTDDGDERVDGNCEIQPYHEEDGGSIEDQHENDDEQQESSTTLEANCCAAGEDCECAELARGLRVSIRERTDVDDRGSNGNPSSLHNGPPEITHTIRIAMRCPIVTSQGRLPRLRRRATLDSGSPGDAGVSECGCPGRALSVALDFSLDCGGVQLEARDAAVSIRPVTSMGTRHGSCVRRRRDATAALE</sequence>
<dbReference type="EMBL" id="CM056741">
    <property type="protein sequence ID" value="KAJ8683739.1"/>
    <property type="molecule type" value="Genomic_DNA"/>
</dbReference>
<protein>
    <submittedName>
        <fullName evidence="1">Uncharacterized protein</fullName>
    </submittedName>
</protein>
<reference evidence="1" key="1">
    <citation type="submission" date="2023-04" db="EMBL/GenBank/DDBJ databases">
        <title>A chromosome-level genome assembly of the parasitoid wasp Eretmocerus hayati.</title>
        <authorList>
            <person name="Zhong Y."/>
            <person name="Liu S."/>
            <person name="Liu Y."/>
        </authorList>
    </citation>
    <scope>NUCLEOTIDE SEQUENCE</scope>
    <source>
        <strain evidence="1">ZJU_SS_LIU_2023</strain>
    </source>
</reference>
<dbReference type="Proteomes" id="UP001239111">
    <property type="component" value="Chromosome 1"/>
</dbReference>
<organism evidence="1 2">
    <name type="scientific">Eretmocerus hayati</name>
    <dbReference type="NCBI Taxonomy" id="131215"/>
    <lineage>
        <taxon>Eukaryota</taxon>
        <taxon>Metazoa</taxon>
        <taxon>Ecdysozoa</taxon>
        <taxon>Arthropoda</taxon>
        <taxon>Hexapoda</taxon>
        <taxon>Insecta</taxon>
        <taxon>Pterygota</taxon>
        <taxon>Neoptera</taxon>
        <taxon>Endopterygota</taxon>
        <taxon>Hymenoptera</taxon>
        <taxon>Apocrita</taxon>
        <taxon>Proctotrupomorpha</taxon>
        <taxon>Chalcidoidea</taxon>
        <taxon>Aphelinidae</taxon>
        <taxon>Aphelininae</taxon>
        <taxon>Eretmocerus</taxon>
    </lineage>
</organism>
<evidence type="ECO:0000313" key="1">
    <source>
        <dbReference type="EMBL" id="KAJ8683739.1"/>
    </source>
</evidence>
<keyword evidence="2" id="KW-1185">Reference proteome</keyword>
<name>A0ACC2PJI6_9HYME</name>
<accession>A0ACC2PJI6</accession>
<evidence type="ECO:0000313" key="2">
    <source>
        <dbReference type="Proteomes" id="UP001239111"/>
    </source>
</evidence>